<sequence length="104" mass="11803">MKKHRAKGLESHGMIKLCLSLLFIFLCSCQAVKEEKPSFAPPDVDTKKAVPVDTEPVRQRDTVKPEHSSSDGVPEWMRVVERGDRAAKEKRWGKAAKFYNHACH</sequence>
<reference evidence="2 3" key="1">
    <citation type="submission" date="2016-05" db="EMBL/GenBank/DDBJ databases">
        <title>Single-cell genome of chain-forming Candidatus Thiomargarita nelsonii and comparison to other large sulfur-oxidizing bacteria.</title>
        <authorList>
            <person name="Winkel M."/>
            <person name="Salman V."/>
            <person name="Woyke T."/>
            <person name="Schulz-Vogt H."/>
            <person name="Richter M."/>
            <person name="Flood B."/>
            <person name="Bailey J."/>
            <person name="Amann R."/>
            <person name="Mussmann M."/>
        </authorList>
    </citation>
    <scope>NUCLEOTIDE SEQUENCE [LARGE SCALE GENOMIC DNA]</scope>
    <source>
        <strain evidence="2 3">THI036</strain>
    </source>
</reference>
<dbReference type="PROSITE" id="PS51257">
    <property type="entry name" value="PROKAR_LIPOPROTEIN"/>
    <property type="match status" value="1"/>
</dbReference>
<protein>
    <submittedName>
        <fullName evidence="2">Secreted protein</fullName>
    </submittedName>
</protein>
<gene>
    <name evidence="2" type="ORF">THIOM_002694</name>
</gene>
<dbReference type="EMBL" id="LUTY01001566">
    <property type="protein sequence ID" value="OAD21533.1"/>
    <property type="molecule type" value="Genomic_DNA"/>
</dbReference>
<proteinExistence type="predicted"/>
<evidence type="ECO:0000313" key="2">
    <source>
        <dbReference type="EMBL" id="OAD21533.1"/>
    </source>
</evidence>
<comment type="caution">
    <text evidence="2">The sequence shown here is derived from an EMBL/GenBank/DDBJ whole genome shotgun (WGS) entry which is preliminary data.</text>
</comment>
<evidence type="ECO:0000313" key="3">
    <source>
        <dbReference type="Proteomes" id="UP000076962"/>
    </source>
</evidence>
<evidence type="ECO:0000256" key="1">
    <source>
        <dbReference type="SAM" id="MobiDB-lite"/>
    </source>
</evidence>
<feature type="compositionally biased region" description="Basic and acidic residues" evidence="1">
    <location>
        <begin position="44"/>
        <end position="69"/>
    </location>
</feature>
<feature type="region of interest" description="Disordered" evidence="1">
    <location>
        <begin position="36"/>
        <end position="75"/>
    </location>
</feature>
<dbReference type="AlphaFoldDB" id="A0A176S0E7"/>
<keyword evidence="3" id="KW-1185">Reference proteome</keyword>
<name>A0A176S0E7_9GAMM</name>
<organism evidence="2 3">
    <name type="scientific">Candidatus Thiomargarita nelsonii</name>
    <dbReference type="NCBI Taxonomy" id="1003181"/>
    <lineage>
        <taxon>Bacteria</taxon>
        <taxon>Pseudomonadati</taxon>
        <taxon>Pseudomonadota</taxon>
        <taxon>Gammaproteobacteria</taxon>
        <taxon>Thiotrichales</taxon>
        <taxon>Thiotrichaceae</taxon>
        <taxon>Thiomargarita</taxon>
    </lineage>
</organism>
<dbReference type="Proteomes" id="UP000076962">
    <property type="component" value="Unassembled WGS sequence"/>
</dbReference>
<accession>A0A176S0E7</accession>